<sequence length="72" mass="8659">MYLHLRVDVHCEIRTQYHLLQTPWLAVESRTRVSFYLGLVSWIYLHLTVDVHYANRIQYCSFQIPSCNPLSY</sequence>
<gene>
    <name evidence="1" type="ORF">SCUD_LOCUS14948</name>
</gene>
<name>A0A183KIU2_9TREM</name>
<proteinExistence type="predicted"/>
<keyword evidence="2" id="KW-1185">Reference proteome</keyword>
<evidence type="ECO:0000313" key="2">
    <source>
        <dbReference type="Proteomes" id="UP000279833"/>
    </source>
</evidence>
<organism evidence="3">
    <name type="scientific">Schistosoma curassoni</name>
    <dbReference type="NCBI Taxonomy" id="6186"/>
    <lineage>
        <taxon>Eukaryota</taxon>
        <taxon>Metazoa</taxon>
        <taxon>Spiralia</taxon>
        <taxon>Lophotrochozoa</taxon>
        <taxon>Platyhelminthes</taxon>
        <taxon>Trematoda</taxon>
        <taxon>Digenea</taxon>
        <taxon>Strigeidida</taxon>
        <taxon>Schistosomatoidea</taxon>
        <taxon>Schistosomatidae</taxon>
        <taxon>Schistosoma</taxon>
    </lineage>
</organism>
<dbReference type="EMBL" id="UZAK01037159">
    <property type="protein sequence ID" value="VDP57953.1"/>
    <property type="molecule type" value="Genomic_DNA"/>
</dbReference>
<dbReference type="WBParaSite" id="SCUD_0001495101-mRNA-1">
    <property type="protein sequence ID" value="SCUD_0001495101-mRNA-1"/>
    <property type="gene ID" value="SCUD_0001495101"/>
</dbReference>
<dbReference type="AlphaFoldDB" id="A0A183KIU2"/>
<accession>A0A183KIU2</accession>
<evidence type="ECO:0000313" key="3">
    <source>
        <dbReference type="WBParaSite" id="SCUD_0001495101-mRNA-1"/>
    </source>
</evidence>
<reference evidence="3" key="1">
    <citation type="submission" date="2016-06" db="UniProtKB">
        <authorList>
            <consortium name="WormBaseParasite"/>
        </authorList>
    </citation>
    <scope>IDENTIFICATION</scope>
</reference>
<reference evidence="1 2" key="2">
    <citation type="submission" date="2018-11" db="EMBL/GenBank/DDBJ databases">
        <authorList>
            <consortium name="Pathogen Informatics"/>
        </authorList>
    </citation>
    <scope>NUCLEOTIDE SEQUENCE [LARGE SCALE GENOMIC DNA]</scope>
    <source>
        <strain evidence="1">Dakar</strain>
        <strain evidence="2">Dakar, Senegal</strain>
    </source>
</reference>
<protein>
    <submittedName>
        <fullName evidence="3">Ovule protein</fullName>
    </submittedName>
</protein>
<evidence type="ECO:0000313" key="1">
    <source>
        <dbReference type="EMBL" id="VDP57953.1"/>
    </source>
</evidence>
<dbReference type="Proteomes" id="UP000279833">
    <property type="component" value="Unassembled WGS sequence"/>
</dbReference>